<dbReference type="Proteomes" id="UP000315496">
    <property type="component" value="Chromosome 1"/>
</dbReference>
<gene>
    <name evidence="4" type="ORF">GMRT_11657</name>
</gene>
<dbReference type="InterPro" id="IPR051023">
    <property type="entry name" value="PP2A_Regulatory_Subunit_A"/>
</dbReference>
<dbReference type="SUPFAM" id="SSF48371">
    <property type="entry name" value="ARM repeat"/>
    <property type="match status" value="1"/>
</dbReference>
<feature type="repeat" description="HEAT" evidence="2">
    <location>
        <begin position="432"/>
        <end position="470"/>
    </location>
</feature>
<evidence type="ECO:0000313" key="4">
    <source>
        <dbReference type="EMBL" id="TNJ29549.1"/>
    </source>
</evidence>
<keyword evidence="5" id="KW-1185">Reference proteome</keyword>
<dbReference type="Pfam" id="PF02985">
    <property type="entry name" value="HEAT"/>
    <property type="match status" value="2"/>
</dbReference>
<feature type="repeat" description="HEAT" evidence="2">
    <location>
        <begin position="471"/>
        <end position="509"/>
    </location>
</feature>
<dbReference type="Pfam" id="PF22956">
    <property type="entry name" value="VPS15-like_hel"/>
    <property type="match status" value="1"/>
</dbReference>
<dbReference type="Gene3D" id="1.25.10.10">
    <property type="entry name" value="Leucine-rich Repeat Variant"/>
    <property type="match status" value="1"/>
</dbReference>
<dbReference type="PANTHER" id="PTHR10648:SF4">
    <property type="entry name" value="PROTEIN PHOSPHATASE 2 (FORMERLY 2A), REGULATORY SUBUNIT A, BETA ISOFORM-RELATED"/>
    <property type="match status" value="1"/>
</dbReference>
<accession>A0A4Z1TAK4</accession>
<sequence>MALRDSLFPIAVLIDDLKNEDANSRLNAVKRIDQIAIALGPKRTRDEFVPFLCECVDDDDEILIEMVQKLGKFVDLVGGPNYAPILLHPLRLLACADSKLVRDEAVASALRIGARLSDKEFAASFVPMVLLLIKGEWYNHRTSGVGMAHLVFRRCTIAAQRAELLEAIQHLVQDPLPMVRRTVADCLTRIVEELSGSEVVSLCKLVYTPLGEDSQDSVRAVTIISTPYILVAINKLIMNHNEADISMNALQALKDETYKRFINGIYADESWRVRHSCADVLVNVLEGYIGYTSVFERQLAKPVILGEQDCTESIDPLIDGKPDQTEVLKEQAQKIAQAKPAASAGSAYDELAVVKLFAKLLSDEEPEVRCIAVQRCVRVASRIDANNISQFMIPVLADRAVNDIVVFVRAALARNVVGLAQFLGKDDSINHLKPIVVKLLEDRDPEVRVTTLLNLPIIIEVTTVQPFSSHIMPAITLLADDNDWRIRKSVVQAMPGIARNLGTAFFDEHLSALCMNWLSDSVNYIRRAAVRNLVQLAGAFGQDWVVRVILPKINQLKTNPNYLHRINALFFIQELSGVCTPELICQHLLPIMVRMTNDAVPNVRFMAAETIGKCAGYVPAQYRDTQMKPCLLNLKSDSDIDVKNFAANALKLLQ</sequence>
<keyword evidence="1" id="KW-0677">Repeat</keyword>
<evidence type="ECO:0000313" key="5">
    <source>
        <dbReference type="Proteomes" id="UP000315496"/>
    </source>
</evidence>
<dbReference type="InterPro" id="IPR011989">
    <property type="entry name" value="ARM-like"/>
</dbReference>
<dbReference type="GO" id="GO:0005829">
    <property type="term" value="C:cytosol"/>
    <property type="evidence" value="ECO:0007669"/>
    <property type="project" value="TreeGrafter"/>
</dbReference>
<dbReference type="AlphaFoldDB" id="A0A4Z1TAK4"/>
<dbReference type="InterPro" id="IPR016024">
    <property type="entry name" value="ARM-type_fold"/>
</dbReference>
<dbReference type="InterPro" id="IPR055231">
    <property type="entry name" value="2AA_helical"/>
</dbReference>
<dbReference type="PROSITE" id="PS50077">
    <property type="entry name" value="HEAT_REPEAT"/>
    <property type="match status" value="7"/>
</dbReference>
<dbReference type="VEuPathDB" id="GiardiaDB:GMRT_11657"/>
<dbReference type="InterPro" id="IPR000357">
    <property type="entry name" value="HEAT"/>
</dbReference>
<dbReference type="EMBL" id="VDLU01000001">
    <property type="protein sequence ID" value="TNJ29549.1"/>
    <property type="molecule type" value="Genomic_DNA"/>
</dbReference>
<dbReference type="GO" id="GO:0005634">
    <property type="term" value="C:nucleus"/>
    <property type="evidence" value="ECO:0007669"/>
    <property type="project" value="TreeGrafter"/>
</dbReference>
<reference evidence="4 5" key="1">
    <citation type="submission" date="2019-05" db="EMBL/GenBank/DDBJ databases">
        <title>The compact genome of Giardia muris reveals important steps in the evolution of intestinal protozoan parasites.</title>
        <authorList>
            <person name="Xu F."/>
            <person name="Jimenez-Gonzalez A."/>
            <person name="Einarsson E."/>
            <person name="Astvaldsson A."/>
            <person name="Peirasmaki D."/>
            <person name="Eckmann L."/>
            <person name="Andersson J.O."/>
            <person name="Svard S.G."/>
            <person name="Jerlstrom-Hultqvist J."/>
        </authorList>
    </citation>
    <scope>NUCLEOTIDE SEQUENCE [LARGE SCALE GENOMIC DNA]</scope>
    <source>
        <strain evidence="4 5">Roberts-Thomson</strain>
    </source>
</reference>
<feature type="repeat" description="HEAT" evidence="2">
    <location>
        <begin position="164"/>
        <end position="202"/>
    </location>
</feature>
<dbReference type="GO" id="GO:0019888">
    <property type="term" value="F:protein phosphatase regulator activity"/>
    <property type="evidence" value="ECO:0007669"/>
    <property type="project" value="TreeGrafter"/>
</dbReference>
<feature type="repeat" description="HEAT" evidence="2">
    <location>
        <begin position="627"/>
        <end position="654"/>
    </location>
</feature>
<dbReference type="OrthoDB" id="340346at2759"/>
<feature type="repeat" description="HEAT" evidence="2">
    <location>
        <begin position="353"/>
        <end position="391"/>
    </location>
</feature>
<proteinExistence type="predicted"/>
<comment type="caution">
    <text evidence="4">The sequence shown here is derived from an EMBL/GenBank/DDBJ whole genome shotgun (WGS) entry which is preliminary data.</text>
</comment>
<dbReference type="GO" id="GO:0000159">
    <property type="term" value="C:protein phosphatase type 2A complex"/>
    <property type="evidence" value="ECO:0007669"/>
    <property type="project" value="TreeGrafter"/>
</dbReference>
<name>A0A4Z1TAK4_GIAMU</name>
<evidence type="ECO:0000256" key="2">
    <source>
        <dbReference type="PROSITE-ProRule" id="PRU00103"/>
    </source>
</evidence>
<feature type="repeat" description="HEAT" evidence="2">
    <location>
        <begin position="588"/>
        <end position="626"/>
    </location>
</feature>
<organism evidence="4 5">
    <name type="scientific">Giardia muris</name>
    <dbReference type="NCBI Taxonomy" id="5742"/>
    <lineage>
        <taxon>Eukaryota</taxon>
        <taxon>Metamonada</taxon>
        <taxon>Diplomonadida</taxon>
        <taxon>Hexamitidae</taxon>
        <taxon>Giardiinae</taxon>
        <taxon>Giardia</taxon>
    </lineage>
</organism>
<feature type="domain" description="Phosphatase 2A Regulatory Subunit A helical" evidence="3">
    <location>
        <begin position="431"/>
        <end position="537"/>
    </location>
</feature>
<dbReference type="PANTHER" id="PTHR10648">
    <property type="entry name" value="SERINE/THREONINE-PROTEIN PHOSPHATASE PP2A 65 KDA REGULATORY SUBUNIT"/>
    <property type="match status" value="1"/>
</dbReference>
<protein>
    <submittedName>
        <fullName evidence="4">Ser/Thr phosphatase 2A regulatory subunit A</fullName>
    </submittedName>
</protein>
<dbReference type="InterPro" id="IPR021133">
    <property type="entry name" value="HEAT_type_2"/>
</dbReference>
<feature type="repeat" description="HEAT" evidence="2">
    <location>
        <begin position="392"/>
        <end position="431"/>
    </location>
</feature>
<evidence type="ECO:0000256" key="1">
    <source>
        <dbReference type="ARBA" id="ARBA00022737"/>
    </source>
</evidence>
<evidence type="ECO:0000259" key="3">
    <source>
        <dbReference type="Pfam" id="PF22956"/>
    </source>
</evidence>